<protein>
    <recommendedName>
        <fullName evidence="4">DUF922 domain-containing protein</fullName>
    </recommendedName>
</protein>
<name>A0A848HK07_9BURK</name>
<dbReference type="EMBL" id="JABBGG010000006">
    <property type="protein sequence ID" value="NML61745.1"/>
    <property type="molecule type" value="Genomic_DNA"/>
</dbReference>
<evidence type="ECO:0000313" key="3">
    <source>
        <dbReference type="Proteomes" id="UP000583752"/>
    </source>
</evidence>
<accession>A0A848HK07</accession>
<dbReference type="RefSeq" id="WP_169466007.1">
    <property type="nucleotide sequence ID" value="NZ_JABBGG010000006.1"/>
</dbReference>
<evidence type="ECO:0000313" key="2">
    <source>
        <dbReference type="EMBL" id="NML61745.1"/>
    </source>
</evidence>
<evidence type="ECO:0000256" key="1">
    <source>
        <dbReference type="SAM" id="SignalP"/>
    </source>
</evidence>
<reference evidence="2 3" key="1">
    <citation type="submission" date="2020-04" db="EMBL/GenBank/DDBJ databases">
        <title>Massilia sp. RP-1-19 isolated from soil.</title>
        <authorList>
            <person name="Dahal R.H."/>
        </authorList>
    </citation>
    <scope>NUCLEOTIDE SEQUENCE [LARGE SCALE GENOMIC DNA]</scope>
    <source>
        <strain evidence="2 3">RP-1-19</strain>
    </source>
</reference>
<sequence length="230" mass="25908">MKTTLFIVIALAASPGLAMAEQTADLSFEQRCEREMKPRFDVSLSEAGHHIDNTVSSRVLNNRSVHSYAGEFMLGMTALETRTSVLFDGPTISDKASGRECVSPRIAVELVVPRMSVYVAREFSPASCSYRKILEHEMRHVQLYREQFPKVEERVRASLAERFRDRPLYARHGAGLAALQAEVDQWLRPFIKGEIARIEVAQVAMDTPEESFRLYGACQGELASNLHGRY</sequence>
<dbReference type="Proteomes" id="UP000583752">
    <property type="component" value="Unassembled WGS sequence"/>
</dbReference>
<keyword evidence="1" id="KW-0732">Signal</keyword>
<evidence type="ECO:0008006" key="4">
    <source>
        <dbReference type="Google" id="ProtNLM"/>
    </source>
</evidence>
<feature type="chain" id="PRO_5032272954" description="DUF922 domain-containing protein" evidence="1">
    <location>
        <begin position="21"/>
        <end position="230"/>
    </location>
</feature>
<gene>
    <name evidence="2" type="ORF">HHL21_11775</name>
</gene>
<feature type="signal peptide" evidence="1">
    <location>
        <begin position="1"/>
        <end position="20"/>
    </location>
</feature>
<keyword evidence="3" id="KW-1185">Reference proteome</keyword>
<dbReference type="AlphaFoldDB" id="A0A848HK07"/>
<organism evidence="2 3">
    <name type="scientific">Massilia polaris</name>
    <dbReference type="NCBI Taxonomy" id="2728846"/>
    <lineage>
        <taxon>Bacteria</taxon>
        <taxon>Pseudomonadati</taxon>
        <taxon>Pseudomonadota</taxon>
        <taxon>Betaproteobacteria</taxon>
        <taxon>Burkholderiales</taxon>
        <taxon>Oxalobacteraceae</taxon>
        <taxon>Telluria group</taxon>
        <taxon>Massilia</taxon>
    </lineage>
</organism>
<comment type="caution">
    <text evidence="2">The sequence shown here is derived from an EMBL/GenBank/DDBJ whole genome shotgun (WGS) entry which is preliminary data.</text>
</comment>
<proteinExistence type="predicted"/>